<name>B8GCN6_CHLAD</name>
<evidence type="ECO:0000313" key="1">
    <source>
        <dbReference type="EMBL" id="ACL25080.1"/>
    </source>
</evidence>
<dbReference type="AlphaFoldDB" id="B8GCN6"/>
<accession>B8GCN6</accession>
<dbReference type="EMBL" id="CP001337">
    <property type="protein sequence ID" value="ACL25080.1"/>
    <property type="molecule type" value="Genomic_DNA"/>
</dbReference>
<evidence type="ECO:0000313" key="2">
    <source>
        <dbReference type="Proteomes" id="UP000002508"/>
    </source>
</evidence>
<organism evidence="1 2">
    <name type="scientific">Chloroflexus aggregans (strain MD-66 / DSM 9485)</name>
    <dbReference type="NCBI Taxonomy" id="326427"/>
    <lineage>
        <taxon>Bacteria</taxon>
        <taxon>Bacillati</taxon>
        <taxon>Chloroflexota</taxon>
        <taxon>Chloroflexia</taxon>
        <taxon>Chloroflexales</taxon>
        <taxon>Chloroflexineae</taxon>
        <taxon>Chloroflexaceae</taxon>
        <taxon>Chloroflexus</taxon>
    </lineage>
</organism>
<gene>
    <name evidence="1" type="ordered locus">Cagg_2197</name>
</gene>
<protein>
    <recommendedName>
        <fullName evidence="3">DUF2267 domain-containing protein</fullName>
    </recommendedName>
</protein>
<dbReference type="Proteomes" id="UP000002508">
    <property type="component" value="Chromosome"/>
</dbReference>
<dbReference type="RefSeq" id="WP_015940938.1">
    <property type="nucleotide sequence ID" value="NC_011831.1"/>
</dbReference>
<dbReference type="OrthoDB" id="164619at2"/>
<proteinExistence type="predicted"/>
<dbReference type="HOGENOM" id="CLU_200481_0_0_0"/>
<evidence type="ECO:0008006" key="3">
    <source>
        <dbReference type="Google" id="ProtNLM"/>
    </source>
</evidence>
<keyword evidence="2" id="KW-1185">Reference proteome</keyword>
<sequence>MSTSKTLVDLIREKTGVSAEQAQQAIDVVIGFLKEKLPEPIAGQVDQVLKGDVSALTEQIDAAKAMLGGLFGGKKDN</sequence>
<dbReference type="eggNOG" id="ENOG5033GX3">
    <property type="taxonomic scope" value="Bacteria"/>
</dbReference>
<reference evidence="1" key="1">
    <citation type="submission" date="2008-12" db="EMBL/GenBank/DDBJ databases">
        <title>Complete sequence of Chloroflexus aggregans DSM 9485.</title>
        <authorList>
            <consortium name="US DOE Joint Genome Institute"/>
            <person name="Lucas S."/>
            <person name="Copeland A."/>
            <person name="Lapidus A."/>
            <person name="Glavina del Rio T."/>
            <person name="Dalin E."/>
            <person name="Tice H."/>
            <person name="Pitluck S."/>
            <person name="Foster B."/>
            <person name="Larimer F."/>
            <person name="Land M."/>
            <person name="Hauser L."/>
            <person name="Kyrpides N."/>
            <person name="Mikhailova N."/>
            <person name="Bryant D."/>
            <person name="Richardson P."/>
        </authorList>
    </citation>
    <scope>NUCLEOTIDE SEQUENCE</scope>
    <source>
        <strain evidence="1">DSM 9485</strain>
    </source>
</reference>
<dbReference type="KEGG" id="cag:Cagg_2197"/>